<reference evidence="3" key="1">
    <citation type="submission" date="2019-12" db="UniProtKB">
        <authorList>
            <consortium name="WormBaseParasite"/>
        </authorList>
    </citation>
    <scope>IDENTIFICATION</scope>
</reference>
<dbReference type="PANTHER" id="PTHR23325:SF1">
    <property type="entry name" value="SERUM RESPONSE FACTOR-BINDING PROTEIN 1"/>
    <property type="match status" value="1"/>
</dbReference>
<feature type="compositionally biased region" description="Basic residues" evidence="1">
    <location>
        <begin position="255"/>
        <end position="265"/>
    </location>
</feature>
<dbReference type="STRING" id="70415.A0A5S6R286"/>
<accession>A0A5S6R286</accession>
<protein>
    <submittedName>
        <fullName evidence="3">Serum response factor-binding protein 1</fullName>
    </submittedName>
</protein>
<keyword evidence="2" id="KW-1185">Reference proteome</keyword>
<organism evidence="2 3">
    <name type="scientific">Trichuris muris</name>
    <name type="common">Mouse whipworm</name>
    <dbReference type="NCBI Taxonomy" id="70415"/>
    <lineage>
        <taxon>Eukaryota</taxon>
        <taxon>Metazoa</taxon>
        <taxon>Ecdysozoa</taxon>
        <taxon>Nematoda</taxon>
        <taxon>Enoplea</taxon>
        <taxon>Dorylaimia</taxon>
        <taxon>Trichinellida</taxon>
        <taxon>Trichuridae</taxon>
        <taxon>Trichuris</taxon>
    </lineage>
</organism>
<evidence type="ECO:0000313" key="2">
    <source>
        <dbReference type="Proteomes" id="UP000046395"/>
    </source>
</evidence>
<dbReference type="GO" id="GO:0030490">
    <property type="term" value="P:maturation of SSU-rRNA"/>
    <property type="evidence" value="ECO:0007669"/>
    <property type="project" value="TreeGrafter"/>
</dbReference>
<name>A0A5S6R286_TRIMR</name>
<dbReference type="Proteomes" id="UP000046395">
    <property type="component" value="Unassembled WGS sequence"/>
</dbReference>
<evidence type="ECO:0000313" key="3">
    <source>
        <dbReference type="WBParaSite" id="TMUE_3000013543.1"/>
    </source>
</evidence>
<proteinExistence type="predicted"/>
<dbReference type="InterPro" id="IPR037393">
    <property type="entry name" value="Bud22/SRFB1"/>
</dbReference>
<feature type="region of interest" description="Disordered" evidence="1">
    <location>
        <begin position="243"/>
        <end position="265"/>
    </location>
</feature>
<evidence type="ECO:0000256" key="1">
    <source>
        <dbReference type="SAM" id="MobiDB-lite"/>
    </source>
</evidence>
<dbReference type="PANTHER" id="PTHR23325">
    <property type="entry name" value="SERUM RESPONSE FACTOR-BINDING"/>
    <property type="match status" value="1"/>
</dbReference>
<dbReference type="GO" id="GO:0005634">
    <property type="term" value="C:nucleus"/>
    <property type="evidence" value="ECO:0007669"/>
    <property type="project" value="TreeGrafter"/>
</dbReference>
<dbReference type="AlphaFoldDB" id="A0A5S6R286"/>
<dbReference type="WBParaSite" id="TMUE_3000013543.1">
    <property type="protein sequence ID" value="TMUE_3000013543.1"/>
    <property type="gene ID" value="WBGene00291798"/>
</dbReference>
<dbReference type="GO" id="GO:0030686">
    <property type="term" value="C:90S preribosome"/>
    <property type="evidence" value="ECO:0007669"/>
    <property type="project" value="TreeGrafter"/>
</dbReference>
<sequence length="265" mass="30158">MPTDGKSKALELNNQIVRMRALIGQARFRLMRKCIRRIKQMKKRSLPEEKMKRLERKMERLGEELEALKHLKYDDASKFALVNTKSLTELNVQKETPARDRALYKLVTLPIVVDCVNDYRSKHPNWHQEVPFHLQRLGLQYKLKRAKKAELAKIRKANRSSAAVETEENNSPKKIDRQGRFGTALVSKLKIEKADSQTVDLGGASFANNDLSSSQNATLSVVTDASDAGNSDQSEVDDFFIMERSEVPPNSQPKVGKKKKKKVIV</sequence>